<comment type="caution">
    <text evidence="1">The sequence shown here is derived from an EMBL/GenBank/DDBJ whole genome shotgun (WGS) entry which is preliminary data.</text>
</comment>
<evidence type="ECO:0000313" key="2">
    <source>
        <dbReference type="Proteomes" id="UP001164539"/>
    </source>
</evidence>
<dbReference type="Proteomes" id="UP001164539">
    <property type="component" value="Chromosome 10"/>
</dbReference>
<sequence length="337" mass="39598">MFEESVSFIPSIWASVNSWFTPTVLFVFLNLMIGTIAITSSLASTQKQRQQQQQQQQQHQHQQQQQYHDQHAQQFARSPSMLQRLKSINFYNYRSPEPNTNFAQTQGTDAHFTFHFNREQEREQEQEQDQERRQHQWNRSPSMLQRLKSINLNNYISQESSTLDKTQEADTHYSPNQFHEEEHRLPEAHQELEKAAEQQHQEEEVEEEEEEEDHIQDQEQTLDEIYNQVKGSNVSRTKSDTKPASGEMPKKLPKKMRKSASSKSAFSHFKEEDVVEIEARRPATVRESGNPKMTQVDDEGVDAKADDFINKFKQQLKLQRIDSIIRYKEMINKGAGM</sequence>
<gene>
    <name evidence="1" type="ORF">OWV82_018183</name>
</gene>
<proteinExistence type="predicted"/>
<reference evidence="1 2" key="1">
    <citation type="journal article" date="2023" name="Science">
        <title>Complex scaffold remodeling in plant triterpene biosynthesis.</title>
        <authorList>
            <person name="De La Pena R."/>
            <person name="Hodgson H."/>
            <person name="Liu J.C."/>
            <person name="Stephenson M.J."/>
            <person name="Martin A.C."/>
            <person name="Owen C."/>
            <person name="Harkess A."/>
            <person name="Leebens-Mack J."/>
            <person name="Jimenez L.E."/>
            <person name="Osbourn A."/>
            <person name="Sattely E.S."/>
        </authorList>
    </citation>
    <scope>NUCLEOTIDE SEQUENCE [LARGE SCALE GENOMIC DNA]</scope>
    <source>
        <strain evidence="2">cv. JPN11</strain>
        <tissue evidence="1">Leaf</tissue>
    </source>
</reference>
<evidence type="ECO:0000313" key="1">
    <source>
        <dbReference type="EMBL" id="KAJ4708197.1"/>
    </source>
</evidence>
<organism evidence="1 2">
    <name type="scientific">Melia azedarach</name>
    <name type="common">Chinaberry tree</name>
    <dbReference type="NCBI Taxonomy" id="155640"/>
    <lineage>
        <taxon>Eukaryota</taxon>
        <taxon>Viridiplantae</taxon>
        <taxon>Streptophyta</taxon>
        <taxon>Embryophyta</taxon>
        <taxon>Tracheophyta</taxon>
        <taxon>Spermatophyta</taxon>
        <taxon>Magnoliopsida</taxon>
        <taxon>eudicotyledons</taxon>
        <taxon>Gunneridae</taxon>
        <taxon>Pentapetalae</taxon>
        <taxon>rosids</taxon>
        <taxon>malvids</taxon>
        <taxon>Sapindales</taxon>
        <taxon>Meliaceae</taxon>
        <taxon>Melia</taxon>
    </lineage>
</organism>
<name>A0ACC1XAS4_MELAZ</name>
<keyword evidence="2" id="KW-1185">Reference proteome</keyword>
<protein>
    <submittedName>
        <fullName evidence="1">DUF761 domain-containing protein/DUF4408 domain-containing protein</fullName>
    </submittedName>
</protein>
<dbReference type="EMBL" id="CM051403">
    <property type="protein sequence ID" value="KAJ4708197.1"/>
    <property type="molecule type" value="Genomic_DNA"/>
</dbReference>
<accession>A0ACC1XAS4</accession>